<keyword evidence="14 15" id="KW-0544">Nucleosome core</keyword>
<keyword evidence="12 15" id="KW-0238">DNA-binding</keyword>
<dbReference type="Proteomes" id="UP000233020">
    <property type="component" value="Unplaced"/>
</dbReference>
<dbReference type="GO" id="GO:0008270">
    <property type="term" value="F:zinc ion binding"/>
    <property type="evidence" value="ECO:0007669"/>
    <property type="project" value="TreeGrafter"/>
</dbReference>
<protein>
    <recommendedName>
        <fullName evidence="5 15">Nuclear transition protein 2</fullName>
    </recommendedName>
</protein>
<evidence type="ECO:0000256" key="6">
    <source>
        <dbReference type="ARBA" id="ARBA00022454"/>
    </source>
</evidence>
<evidence type="ECO:0000256" key="12">
    <source>
        <dbReference type="ARBA" id="ARBA00023125"/>
    </source>
</evidence>
<comment type="function">
    <text evidence="1 15">Plays a key role in the replacement of histones to protamine in the elongating spermatids of mammals. In condensing spermatids, loaded onto the nucleosomes, where it promotes the recruitment and processing of protamines, which are responsible for histone eviction.</text>
</comment>
<feature type="compositionally biased region" description="Low complexity" evidence="16">
    <location>
        <begin position="54"/>
        <end position="72"/>
    </location>
</feature>
<dbReference type="Pfam" id="PF01254">
    <property type="entry name" value="TP2"/>
    <property type="match status" value="1"/>
</dbReference>
<gene>
    <name evidence="17" type="primary">TNP2</name>
</gene>
<evidence type="ECO:0000256" key="1">
    <source>
        <dbReference type="ARBA" id="ARBA00003760"/>
    </source>
</evidence>
<proteinExistence type="inferred from homology"/>
<evidence type="ECO:0000256" key="13">
    <source>
        <dbReference type="ARBA" id="ARBA00023242"/>
    </source>
</evidence>
<feature type="region of interest" description="Disordered" evidence="16">
    <location>
        <begin position="1"/>
        <end position="23"/>
    </location>
</feature>
<dbReference type="GO" id="GO:0030154">
    <property type="term" value="P:cell differentiation"/>
    <property type="evidence" value="ECO:0007669"/>
    <property type="project" value="UniProtKB-KW"/>
</dbReference>
<keyword evidence="7 15" id="KW-0217">Developmental protein</keyword>
<evidence type="ECO:0000256" key="5">
    <source>
        <dbReference type="ARBA" id="ARBA00014084"/>
    </source>
</evidence>
<keyword evidence="13 15" id="KW-0539">Nucleus</keyword>
<dbReference type="OMA" id="SCSHHCQ"/>
<organism evidence="17 18">
    <name type="scientific">Aotus nancymaae</name>
    <name type="common">Ma's night monkey</name>
    <dbReference type="NCBI Taxonomy" id="37293"/>
    <lineage>
        <taxon>Eukaryota</taxon>
        <taxon>Metazoa</taxon>
        <taxon>Chordata</taxon>
        <taxon>Craniata</taxon>
        <taxon>Vertebrata</taxon>
        <taxon>Euteleostomi</taxon>
        <taxon>Mammalia</taxon>
        <taxon>Eutheria</taxon>
        <taxon>Euarchontoglires</taxon>
        <taxon>Primates</taxon>
        <taxon>Haplorrhini</taxon>
        <taxon>Platyrrhini</taxon>
        <taxon>Aotidae</taxon>
        <taxon>Aotus</taxon>
    </lineage>
</organism>
<evidence type="ECO:0000256" key="2">
    <source>
        <dbReference type="ARBA" id="ARBA00004286"/>
    </source>
</evidence>
<keyword evidence="9 15" id="KW-0221">Differentiation</keyword>
<evidence type="ECO:0000313" key="18">
    <source>
        <dbReference type="Proteomes" id="UP000233020"/>
    </source>
</evidence>
<comment type="subcellular location">
    <subcellularLocation>
        <location evidence="2">Chromosome</location>
    </subcellularLocation>
    <subcellularLocation>
        <location evidence="3">Nucleus</location>
        <location evidence="3">Nucleolus</location>
    </subcellularLocation>
</comment>
<evidence type="ECO:0000256" key="10">
    <source>
        <dbReference type="ARBA" id="ARBA00022833"/>
    </source>
</evidence>
<keyword evidence="8 15" id="KW-0479">Metal-binding</keyword>
<keyword evidence="10 15" id="KW-0862">Zinc</keyword>
<feature type="compositionally biased region" description="Polar residues" evidence="16">
    <location>
        <begin position="14"/>
        <end position="23"/>
    </location>
</feature>
<accession>A0A2K5EUN5</accession>
<dbReference type="GO" id="GO:0007341">
    <property type="term" value="P:penetration of zona pellucida"/>
    <property type="evidence" value="ECO:0007669"/>
    <property type="project" value="TreeGrafter"/>
</dbReference>
<comment type="similarity">
    <text evidence="4 15">Belongs to the nuclear transition protein 2 family.</text>
</comment>
<dbReference type="GO" id="GO:0007283">
    <property type="term" value="P:spermatogenesis"/>
    <property type="evidence" value="ECO:0007669"/>
    <property type="project" value="UniProtKB-KW"/>
</dbReference>
<dbReference type="PANTHER" id="PTHR17488">
    <property type="entry name" value="NUCLEAR TRANSITION PROTEIN 2"/>
    <property type="match status" value="1"/>
</dbReference>
<evidence type="ECO:0000256" key="15">
    <source>
        <dbReference type="RuleBase" id="RU000530"/>
    </source>
</evidence>
<evidence type="ECO:0000256" key="4">
    <source>
        <dbReference type="ARBA" id="ARBA00007136"/>
    </source>
</evidence>
<evidence type="ECO:0000256" key="16">
    <source>
        <dbReference type="SAM" id="MobiDB-lite"/>
    </source>
</evidence>
<dbReference type="PROSITE" id="PS00971">
    <property type="entry name" value="TP2_2"/>
    <property type="match status" value="1"/>
</dbReference>
<evidence type="ECO:0000313" key="17">
    <source>
        <dbReference type="Ensembl" id="ENSANAP00000036932.1"/>
    </source>
</evidence>
<evidence type="ECO:0000256" key="7">
    <source>
        <dbReference type="ARBA" id="ARBA00022473"/>
    </source>
</evidence>
<dbReference type="GO" id="GO:0005730">
    <property type="term" value="C:nucleolus"/>
    <property type="evidence" value="ECO:0007669"/>
    <property type="project" value="UniProtKB-SubCell"/>
</dbReference>
<dbReference type="PROSITE" id="PS00970">
    <property type="entry name" value="TP2_1"/>
    <property type="match status" value="1"/>
</dbReference>
<name>A0A2K5EUN5_AOTNA</name>
<keyword evidence="18" id="KW-1185">Reference proteome</keyword>
<dbReference type="GO" id="GO:0000786">
    <property type="term" value="C:nucleosome"/>
    <property type="evidence" value="ECO:0007669"/>
    <property type="project" value="UniProtKB-KW"/>
</dbReference>
<reference evidence="17" key="2">
    <citation type="submission" date="2025-09" db="UniProtKB">
        <authorList>
            <consortium name="Ensembl"/>
        </authorList>
    </citation>
    <scope>IDENTIFICATION</scope>
</reference>
<evidence type="ECO:0000256" key="11">
    <source>
        <dbReference type="ARBA" id="ARBA00022871"/>
    </source>
</evidence>
<dbReference type="PANTHER" id="PTHR17488:SF0">
    <property type="entry name" value="NUCLEAR TRANSITION PROTEIN 2"/>
    <property type="match status" value="1"/>
</dbReference>
<dbReference type="Ensembl" id="ENSANAT00000055009.1">
    <property type="protein sequence ID" value="ENSANAP00000036932.1"/>
    <property type="gene ID" value="ENSANAG00000035968.1"/>
</dbReference>
<dbReference type="GO" id="GO:0003677">
    <property type="term" value="F:DNA binding"/>
    <property type="evidence" value="ECO:0007669"/>
    <property type="project" value="UniProtKB-KW"/>
</dbReference>
<evidence type="ECO:0000256" key="3">
    <source>
        <dbReference type="ARBA" id="ARBA00004604"/>
    </source>
</evidence>
<evidence type="ECO:0000256" key="9">
    <source>
        <dbReference type="ARBA" id="ARBA00022782"/>
    </source>
</evidence>
<dbReference type="AlphaFoldDB" id="A0A2K5EUN5"/>
<dbReference type="GO" id="GO:0007340">
    <property type="term" value="P:acrosome reaction"/>
    <property type="evidence" value="ECO:0007669"/>
    <property type="project" value="TreeGrafter"/>
</dbReference>
<feature type="compositionally biased region" description="Basic residues" evidence="16">
    <location>
        <begin position="43"/>
        <end position="53"/>
    </location>
</feature>
<dbReference type="GeneTree" id="ENSGT00390000008176"/>
<dbReference type="InterPro" id="IPR000678">
    <property type="entry name" value="TP2"/>
</dbReference>
<reference evidence="17" key="1">
    <citation type="submission" date="2025-08" db="UniProtKB">
        <authorList>
            <consortium name="Ensembl"/>
        </authorList>
    </citation>
    <scope>IDENTIFICATION</scope>
</reference>
<keyword evidence="6 15" id="KW-0158">Chromosome</keyword>
<feature type="region of interest" description="Disordered" evidence="16">
    <location>
        <begin position="42"/>
        <end position="138"/>
    </location>
</feature>
<keyword evidence="11 15" id="KW-0744">Spermatogenesis</keyword>
<evidence type="ECO:0000256" key="14">
    <source>
        <dbReference type="ARBA" id="ARBA00023269"/>
    </source>
</evidence>
<sequence>IDTKTHSLPITHAQPHSNSWPQSPTCSPCICSRHCQTCSQHCSRSRSSRRSPTTHHSPPGAHSSSGCQNQSPSPSPPPKQHKKTTNSQHSPTRPTILYSSCPKRRKNLEGKMNKRKMAKRIRKVYKTKKRSSGQNSNE</sequence>
<dbReference type="STRING" id="37293.ENSANAP00000036932"/>
<feature type="compositionally biased region" description="Basic residues" evidence="16">
    <location>
        <begin position="113"/>
        <end position="131"/>
    </location>
</feature>
<evidence type="ECO:0000256" key="8">
    <source>
        <dbReference type="ARBA" id="ARBA00022723"/>
    </source>
</evidence>